<dbReference type="SUPFAM" id="SSF50249">
    <property type="entry name" value="Nucleic acid-binding proteins"/>
    <property type="match status" value="4"/>
</dbReference>
<evidence type="ECO:0000256" key="5">
    <source>
        <dbReference type="ARBA" id="ARBA00022771"/>
    </source>
</evidence>
<sequence>MESLLSAGALTQILEGEKPAYPVFQVIGYKPMGPDQTSFGQEATEELRYRLMIGDGIQSHQYCIITNQDLVQELKTGRIVKWSIIRVLSYQTHDCELAAGSSKRRIIHILTMEVVKKGLEVGKKLSVDPSAMTVSNVPAPRQPAANLDGNNNQQLAPPKPSPNFDHQQPTMQEYAHEPLTQPQPYPMQQQQSMNMGRSPRPMKSGHDSQTIGIGELTPYIGKWVVKGRCISKSGIREYTNAKGNGKVFSFTLADKTGEVKITAFNADCERVFPYVEPTKVYILGRASVKSADKRYTTADFEITLNQDSLLEEVTDSAVAGDIPMAKFNFCSIGSLANIPPNQPVDLIGAITTVSDVTSIMSKTKNKELKKRNITIVDMSRHTISVTIWDQGAETFTGQVGDVFVTKGARIGSYGGKSASAGDCMFVNLDIPEVRKIRNWYSNLIDQNFTNLTSSQDAPGSADNWRCLSQLNDLQTIKDITSGGVTALYSRCKAMLMTVGRNPVYKCCQNEGCGKKLVDTQSGDMECQKCGQTFSHAKYRYKTDVEIEDQSSSSWVTLWDDKAEAMFGMKPEELERHMKMDNKEIYEKLVTKPNFKPFVFVLRSKIETYNNEERVKHTVVSLNPMDPVVQTKQIISEIKALAN</sequence>
<keyword evidence="8 11" id="KW-0539">Nucleus</keyword>
<proteinExistence type="inferred from homology"/>
<keyword evidence="7 11" id="KW-0238">DNA-binding</keyword>
<evidence type="ECO:0000256" key="12">
    <source>
        <dbReference type="SAM" id="MobiDB-lite"/>
    </source>
</evidence>
<comment type="function">
    <text evidence="9 11">As part of the heterotrimeric replication protein A complex (RPA/RP-A), binds and stabilizes single-stranded DNA intermediates, that form during DNA replication or upon DNA stress. It prevents their reannealing and in parallel, recruits and activates different proteins and complexes involved in DNA metabolism. Thereby, it plays an essential role both in DNA replication and the cellular response to DNA damage.</text>
</comment>
<reference evidence="16" key="1">
    <citation type="submission" date="2018-10" db="EMBL/GenBank/DDBJ databases">
        <title>Transcriptome assembly of Aceria tosichella (Wheat curl mite) Type 2.</title>
        <authorList>
            <person name="Scully E.D."/>
            <person name="Geib S.M."/>
            <person name="Palmer N.A."/>
            <person name="Gupta A.K."/>
            <person name="Sarath G."/>
            <person name="Tatineni S."/>
        </authorList>
    </citation>
    <scope>NUCLEOTIDE SEQUENCE</scope>
    <source>
        <strain evidence="16">LincolnNE</strain>
    </source>
</reference>
<evidence type="ECO:0000256" key="4">
    <source>
        <dbReference type="ARBA" id="ARBA00022723"/>
    </source>
</evidence>
<evidence type="ECO:0000259" key="14">
    <source>
        <dbReference type="Pfam" id="PF08646"/>
    </source>
</evidence>
<evidence type="ECO:0000256" key="7">
    <source>
        <dbReference type="ARBA" id="ARBA00023125"/>
    </source>
</evidence>
<accession>A0A6G1SFP6</accession>
<evidence type="ECO:0000256" key="1">
    <source>
        <dbReference type="ARBA" id="ARBA00004123"/>
    </source>
</evidence>
<feature type="region of interest" description="Disordered" evidence="12">
    <location>
        <begin position="180"/>
        <end position="208"/>
    </location>
</feature>
<feature type="region of interest" description="Disordered" evidence="12">
    <location>
        <begin position="131"/>
        <end position="168"/>
    </location>
</feature>
<keyword evidence="5 11" id="KW-0863">Zinc-finger</keyword>
<gene>
    <name evidence="16" type="primary">rpa1_3</name>
    <name evidence="16" type="ORF">g.19347</name>
</gene>
<dbReference type="CDD" id="cd04476">
    <property type="entry name" value="RPA1_DBD_C"/>
    <property type="match status" value="1"/>
</dbReference>
<evidence type="ECO:0000256" key="6">
    <source>
        <dbReference type="ARBA" id="ARBA00022833"/>
    </source>
</evidence>
<dbReference type="InterPro" id="IPR013955">
    <property type="entry name" value="Rep_factor-A_C"/>
</dbReference>
<dbReference type="Pfam" id="PF16900">
    <property type="entry name" value="REPA_OB_2"/>
    <property type="match status" value="1"/>
</dbReference>
<evidence type="ECO:0000256" key="9">
    <source>
        <dbReference type="ARBA" id="ARBA00058595"/>
    </source>
</evidence>
<feature type="domain" description="Replication factor A C-terminal" evidence="14">
    <location>
        <begin position="488"/>
        <end position="631"/>
    </location>
</feature>
<evidence type="ECO:0000313" key="16">
    <source>
        <dbReference type="EMBL" id="MDE49356.1"/>
    </source>
</evidence>
<dbReference type="InterPro" id="IPR047192">
    <property type="entry name" value="Euk_RPA1_DBD_C"/>
</dbReference>
<dbReference type="FunFam" id="2.40.50.140:FF:000041">
    <property type="entry name" value="Replication protein A subunit"/>
    <property type="match status" value="1"/>
</dbReference>
<dbReference type="GO" id="GO:0006281">
    <property type="term" value="P:DNA repair"/>
    <property type="evidence" value="ECO:0007669"/>
    <property type="project" value="InterPro"/>
</dbReference>
<evidence type="ECO:0000259" key="13">
    <source>
        <dbReference type="Pfam" id="PF04057"/>
    </source>
</evidence>
<dbReference type="PANTHER" id="PTHR47165:SF4">
    <property type="entry name" value="OS03G0429900 PROTEIN"/>
    <property type="match status" value="1"/>
</dbReference>
<comment type="similarity">
    <text evidence="2 11">Belongs to the replication factor A protein 1 family.</text>
</comment>
<comment type="subcellular location">
    <subcellularLocation>
        <location evidence="1 11">Nucleus</location>
    </subcellularLocation>
</comment>
<dbReference type="CDD" id="cd04475">
    <property type="entry name" value="RPA1_DBD_B"/>
    <property type="match status" value="1"/>
</dbReference>
<name>A0A6G1SFP6_9ACAR</name>
<dbReference type="InterPro" id="IPR012340">
    <property type="entry name" value="NA-bd_OB-fold"/>
</dbReference>
<dbReference type="InterPro" id="IPR004591">
    <property type="entry name" value="Rfa1"/>
</dbReference>
<feature type="domain" description="Replication factor-A protein 1 N-terminal" evidence="13">
    <location>
        <begin position="5"/>
        <end position="116"/>
    </location>
</feature>
<dbReference type="AlphaFoldDB" id="A0A6G1SFP6"/>
<organism evidence="16">
    <name type="scientific">Aceria tosichella</name>
    <name type="common">wheat curl mite</name>
    <dbReference type="NCBI Taxonomy" id="561515"/>
    <lineage>
        <taxon>Eukaryota</taxon>
        <taxon>Metazoa</taxon>
        <taxon>Ecdysozoa</taxon>
        <taxon>Arthropoda</taxon>
        <taxon>Chelicerata</taxon>
        <taxon>Arachnida</taxon>
        <taxon>Acari</taxon>
        <taxon>Acariformes</taxon>
        <taxon>Trombidiformes</taxon>
        <taxon>Prostigmata</taxon>
        <taxon>Eupodina</taxon>
        <taxon>Eriophyoidea</taxon>
        <taxon>Eriophyidae</taxon>
        <taxon>Eriophyinae</taxon>
        <taxon>Aceriini</taxon>
        <taxon>Aceria</taxon>
    </lineage>
</organism>
<dbReference type="FunFam" id="2.40.50.140:FF:000090">
    <property type="entry name" value="Replication protein A subunit"/>
    <property type="match status" value="1"/>
</dbReference>
<comment type="subunit">
    <text evidence="10 11">Component of the heterotrimeric canonical replication protein A complex (RPA).</text>
</comment>
<dbReference type="GO" id="GO:0006310">
    <property type="term" value="P:DNA recombination"/>
    <property type="evidence" value="ECO:0007669"/>
    <property type="project" value="InterPro"/>
</dbReference>
<dbReference type="EMBL" id="GGYP01004585">
    <property type="protein sequence ID" value="MDE49356.1"/>
    <property type="molecule type" value="Transcribed_RNA"/>
</dbReference>
<dbReference type="GO" id="GO:0005634">
    <property type="term" value="C:nucleus"/>
    <property type="evidence" value="ECO:0007669"/>
    <property type="project" value="UniProtKB-SubCell"/>
</dbReference>
<dbReference type="GO" id="GO:0006260">
    <property type="term" value="P:DNA replication"/>
    <property type="evidence" value="ECO:0007669"/>
    <property type="project" value="UniProtKB-KW"/>
</dbReference>
<keyword evidence="6 11" id="KW-0862">Zinc</keyword>
<dbReference type="GO" id="GO:0003677">
    <property type="term" value="F:DNA binding"/>
    <property type="evidence" value="ECO:0007669"/>
    <property type="project" value="UniProtKB-KW"/>
</dbReference>
<dbReference type="FunFam" id="2.40.50.140:FF:000064">
    <property type="entry name" value="Replication protein A subunit"/>
    <property type="match status" value="1"/>
</dbReference>
<protein>
    <recommendedName>
        <fullName evidence="11">Replication protein A subunit</fullName>
    </recommendedName>
</protein>
<evidence type="ECO:0000256" key="11">
    <source>
        <dbReference type="RuleBase" id="RU364130"/>
    </source>
</evidence>
<dbReference type="PANTHER" id="PTHR47165">
    <property type="entry name" value="OS03G0429900 PROTEIN"/>
    <property type="match status" value="1"/>
</dbReference>
<dbReference type="InterPro" id="IPR007199">
    <property type="entry name" value="Rep_factor-A_N"/>
</dbReference>
<dbReference type="CDD" id="cd04474">
    <property type="entry name" value="RPA1_DBD_A"/>
    <property type="match status" value="1"/>
</dbReference>
<evidence type="ECO:0000256" key="10">
    <source>
        <dbReference type="ARBA" id="ARBA00062035"/>
    </source>
</evidence>
<dbReference type="Pfam" id="PF04057">
    <property type="entry name" value="Rep-A_N"/>
    <property type="match status" value="1"/>
</dbReference>
<keyword evidence="3 11" id="KW-0235">DNA replication</keyword>
<evidence type="ECO:0000256" key="2">
    <source>
        <dbReference type="ARBA" id="ARBA00005690"/>
    </source>
</evidence>
<dbReference type="NCBIfam" id="TIGR00617">
    <property type="entry name" value="rpa1"/>
    <property type="match status" value="1"/>
</dbReference>
<evidence type="ECO:0000256" key="8">
    <source>
        <dbReference type="ARBA" id="ARBA00023242"/>
    </source>
</evidence>
<evidence type="ECO:0000259" key="15">
    <source>
        <dbReference type="Pfam" id="PF16900"/>
    </source>
</evidence>
<dbReference type="GO" id="GO:0008270">
    <property type="term" value="F:zinc ion binding"/>
    <property type="evidence" value="ECO:0007669"/>
    <property type="project" value="UniProtKB-KW"/>
</dbReference>
<evidence type="ECO:0000256" key="3">
    <source>
        <dbReference type="ARBA" id="ARBA00022705"/>
    </source>
</evidence>
<dbReference type="Pfam" id="PF08646">
    <property type="entry name" value="Rep_fac-A_C"/>
    <property type="match status" value="1"/>
</dbReference>
<keyword evidence="4 11" id="KW-0479">Metal-binding</keyword>
<dbReference type="Gene3D" id="2.40.50.140">
    <property type="entry name" value="Nucleic acid-binding proteins"/>
    <property type="match status" value="4"/>
</dbReference>
<dbReference type="InterPro" id="IPR031657">
    <property type="entry name" value="REPA_OB_2"/>
</dbReference>
<feature type="domain" description="Replication protein A OB" evidence="15">
    <location>
        <begin position="332"/>
        <end position="420"/>
    </location>
</feature>